<name>A0A6V7V1S9_MELEN</name>
<protein>
    <submittedName>
        <fullName evidence="2">Uncharacterized protein</fullName>
    </submittedName>
</protein>
<evidence type="ECO:0000313" key="3">
    <source>
        <dbReference type="Proteomes" id="UP000580250"/>
    </source>
</evidence>
<dbReference type="Proteomes" id="UP000580250">
    <property type="component" value="Unassembled WGS sequence"/>
</dbReference>
<proteinExistence type="predicted"/>
<dbReference type="EMBL" id="CAJEWN010000136">
    <property type="protein sequence ID" value="CAD2168098.1"/>
    <property type="molecule type" value="Genomic_DNA"/>
</dbReference>
<comment type="caution">
    <text evidence="2">The sequence shown here is derived from an EMBL/GenBank/DDBJ whole genome shotgun (WGS) entry which is preliminary data.</text>
</comment>
<evidence type="ECO:0000313" key="2">
    <source>
        <dbReference type="EMBL" id="CAD2168098.1"/>
    </source>
</evidence>
<evidence type="ECO:0000256" key="1">
    <source>
        <dbReference type="SAM" id="SignalP"/>
    </source>
</evidence>
<dbReference type="OrthoDB" id="382013at2759"/>
<reference evidence="2 3" key="1">
    <citation type="submission" date="2020-08" db="EMBL/GenBank/DDBJ databases">
        <authorList>
            <person name="Koutsovoulos G."/>
            <person name="Danchin GJ E."/>
        </authorList>
    </citation>
    <scope>NUCLEOTIDE SEQUENCE [LARGE SCALE GENOMIC DNA]</scope>
</reference>
<sequence length="214" mass="24575">MFNILLLLLIYLNLFISIFGQQQQQTANNQSSLLSEPAVRVVRLQVTYPNADIETVNKLQNWNSIMRKSVLASLRFVNKHWLICGDSNEQINLENEKKLINNNDCGRLQVTGELINEQNQSKIYRLNATFIANKDPIQNSKVDANSTVQSVLLIGIKGGIFQYTNAMKVLGKPNSELGFEEAYFCYPNQERIEGTNYCKKEKKEKQKIKLFSFF</sequence>
<feature type="chain" id="PRO_5028143102" evidence="1">
    <location>
        <begin position="21"/>
        <end position="214"/>
    </location>
</feature>
<keyword evidence="1" id="KW-0732">Signal</keyword>
<accession>A0A6V7V1S9</accession>
<feature type="signal peptide" evidence="1">
    <location>
        <begin position="1"/>
        <end position="20"/>
    </location>
</feature>
<dbReference type="AlphaFoldDB" id="A0A6V7V1S9"/>
<organism evidence="2 3">
    <name type="scientific">Meloidogyne enterolobii</name>
    <name type="common">Root-knot nematode worm</name>
    <name type="synonym">Meloidogyne mayaguensis</name>
    <dbReference type="NCBI Taxonomy" id="390850"/>
    <lineage>
        <taxon>Eukaryota</taxon>
        <taxon>Metazoa</taxon>
        <taxon>Ecdysozoa</taxon>
        <taxon>Nematoda</taxon>
        <taxon>Chromadorea</taxon>
        <taxon>Rhabditida</taxon>
        <taxon>Tylenchina</taxon>
        <taxon>Tylenchomorpha</taxon>
        <taxon>Tylenchoidea</taxon>
        <taxon>Meloidogynidae</taxon>
        <taxon>Meloidogyninae</taxon>
        <taxon>Meloidogyne</taxon>
    </lineage>
</organism>
<gene>
    <name evidence="2" type="ORF">MENT_LOCUS19433</name>
</gene>